<evidence type="ECO:0000256" key="2">
    <source>
        <dbReference type="SAM" id="MobiDB-lite"/>
    </source>
</evidence>
<accession>A0A5D5ALQ5</accession>
<dbReference type="PANTHER" id="PTHR35841">
    <property type="entry name" value="PHOSPHONATES-BINDING PERIPLASMIC PROTEIN"/>
    <property type="match status" value="1"/>
</dbReference>
<gene>
    <name evidence="3" type="primary">phnD</name>
    <name evidence="3" type="ORF">FYC77_06660</name>
</gene>
<keyword evidence="1" id="KW-0732">Signal</keyword>
<evidence type="ECO:0000313" key="3">
    <source>
        <dbReference type="EMBL" id="TYT62709.1"/>
    </source>
</evidence>
<dbReference type="SUPFAM" id="SSF53850">
    <property type="entry name" value="Periplasmic binding protein-like II"/>
    <property type="match status" value="1"/>
</dbReference>
<dbReference type="InterPro" id="IPR006311">
    <property type="entry name" value="TAT_signal"/>
</dbReference>
<reference evidence="3 4" key="1">
    <citation type="submission" date="2019-08" db="EMBL/GenBank/DDBJ databases">
        <title>Archaea genome.</title>
        <authorList>
            <person name="Kajale S."/>
            <person name="Shouche Y."/>
            <person name="Deshpande N."/>
            <person name="Sharma A."/>
        </authorList>
    </citation>
    <scope>NUCLEOTIDE SEQUENCE [LARGE SCALE GENOMIC DNA]</scope>
    <source>
        <strain evidence="3 4">ESP3B_9</strain>
    </source>
</reference>
<dbReference type="PANTHER" id="PTHR35841:SF1">
    <property type="entry name" value="PHOSPHONATES-BINDING PERIPLASMIC PROTEIN"/>
    <property type="match status" value="1"/>
</dbReference>
<dbReference type="Proteomes" id="UP000324104">
    <property type="component" value="Unassembled WGS sequence"/>
</dbReference>
<dbReference type="InterPro" id="IPR005770">
    <property type="entry name" value="PhnD"/>
</dbReference>
<dbReference type="NCBIfam" id="TIGR01098">
    <property type="entry name" value="3A0109s03R"/>
    <property type="match status" value="1"/>
</dbReference>
<evidence type="ECO:0000256" key="1">
    <source>
        <dbReference type="ARBA" id="ARBA00022729"/>
    </source>
</evidence>
<keyword evidence="4" id="KW-1185">Reference proteome</keyword>
<protein>
    <submittedName>
        <fullName evidence="3">Phosphate/phosphite/phosphonate ABC transporter substrate-binding protein</fullName>
    </submittedName>
</protein>
<evidence type="ECO:0000313" key="4">
    <source>
        <dbReference type="Proteomes" id="UP000324104"/>
    </source>
</evidence>
<dbReference type="GO" id="GO:0043190">
    <property type="term" value="C:ATP-binding cassette (ABC) transporter complex"/>
    <property type="evidence" value="ECO:0007669"/>
    <property type="project" value="InterPro"/>
</dbReference>
<organism evidence="3 4">
    <name type="scientific">Natrialba swarupiae</name>
    <dbReference type="NCBI Taxonomy" id="2448032"/>
    <lineage>
        <taxon>Archaea</taxon>
        <taxon>Methanobacteriati</taxon>
        <taxon>Methanobacteriota</taxon>
        <taxon>Stenosarchaea group</taxon>
        <taxon>Halobacteria</taxon>
        <taxon>Halobacteriales</taxon>
        <taxon>Natrialbaceae</taxon>
        <taxon>Natrialba</taxon>
    </lineage>
</organism>
<dbReference type="GO" id="GO:0055085">
    <property type="term" value="P:transmembrane transport"/>
    <property type="evidence" value="ECO:0007669"/>
    <property type="project" value="InterPro"/>
</dbReference>
<dbReference type="AlphaFoldDB" id="A0A5D5ALQ5"/>
<dbReference type="EMBL" id="VTAW01000006">
    <property type="protein sequence ID" value="TYT62709.1"/>
    <property type="molecule type" value="Genomic_DNA"/>
</dbReference>
<sequence length="397" mass="42636">MSHEPRSGSNRSRRTFLVTGAATAVALAGCTESDTDSSDDSSGGSSQAGAGLGGGEGGEIDDPMISDEFDPANPDWENNNYLGDTLMDAGFDSGQVADLEAMLERDIDEPAHGNPVTETPDDPGEWLDPDVLTVVDNPSDDLLPQYDDAMDPLVERIEEETGKEVDFLTVDSYAATVEAMRAREAPVGRIPTGSVPFAVNLADFVPVATTLSEGGQFGYRLWATTRADNNDVQSVGDFADVSVAHTDPGSNSGHQAPSALFQEEFGVIPGEDYEIEFSGGHDQSVRGIGFGDYDAGPVSSGAGTNAIENTDDLDFSDFKIVWASDAYVSNPFGWVAELHPDIQDGLRRAWLETDWSGTATANIRGWADLYEVEYKYHFHPVLVAQRLNEVDYESGEL</sequence>
<dbReference type="PROSITE" id="PS51318">
    <property type="entry name" value="TAT"/>
    <property type="match status" value="1"/>
</dbReference>
<comment type="caution">
    <text evidence="3">The sequence shown here is derived from an EMBL/GenBank/DDBJ whole genome shotgun (WGS) entry which is preliminary data.</text>
</comment>
<proteinExistence type="predicted"/>
<dbReference type="Pfam" id="PF12974">
    <property type="entry name" value="Phosphonate-bd"/>
    <property type="match status" value="1"/>
</dbReference>
<dbReference type="Gene3D" id="3.40.190.10">
    <property type="entry name" value="Periplasmic binding protein-like II"/>
    <property type="match status" value="2"/>
</dbReference>
<feature type="region of interest" description="Disordered" evidence="2">
    <location>
        <begin position="29"/>
        <end position="75"/>
    </location>
</feature>
<feature type="region of interest" description="Disordered" evidence="2">
    <location>
        <begin position="107"/>
        <end position="127"/>
    </location>
</feature>
<feature type="compositionally biased region" description="Acidic residues" evidence="2">
    <location>
        <begin position="58"/>
        <end position="70"/>
    </location>
</feature>
<name>A0A5D5ALQ5_9EURY</name>
<feature type="compositionally biased region" description="Low complexity" evidence="2">
    <location>
        <begin position="40"/>
        <end position="49"/>
    </location>
</feature>
<dbReference type="PROSITE" id="PS51257">
    <property type="entry name" value="PROKAR_LIPOPROTEIN"/>
    <property type="match status" value="1"/>
</dbReference>